<accession>A0A4Q7NF17</accession>
<keyword evidence="7 9" id="KW-0234">DNA repair</keyword>
<dbReference type="Gene3D" id="3.30.420.110">
    <property type="entry name" value="MutS, connector domain"/>
    <property type="match status" value="1"/>
</dbReference>
<dbReference type="GO" id="GO:0006298">
    <property type="term" value="P:mismatch repair"/>
    <property type="evidence" value="ECO:0007669"/>
    <property type="project" value="UniProtKB-UniRule"/>
</dbReference>
<dbReference type="InterPro" id="IPR016151">
    <property type="entry name" value="DNA_mismatch_repair_MutS_N"/>
</dbReference>
<dbReference type="FunFam" id="3.40.50.300:FF:000870">
    <property type="entry name" value="MutS protein homolog 4"/>
    <property type="match status" value="1"/>
</dbReference>
<evidence type="ECO:0000256" key="4">
    <source>
        <dbReference type="ARBA" id="ARBA00022763"/>
    </source>
</evidence>
<dbReference type="InterPro" id="IPR027417">
    <property type="entry name" value="P-loop_NTPase"/>
</dbReference>
<dbReference type="SUPFAM" id="SSF55271">
    <property type="entry name" value="DNA repair protein MutS, domain I"/>
    <property type="match status" value="1"/>
</dbReference>
<evidence type="ECO:0000256" key="10">
    <source>
        <dbReference type="RuleBase" id="RU003756"/>
    </source>
</evidence>
<keyword evidence="3 9" id="KW-0547">Nucleotide-binding</keyword>
<evidence type="ECO:0000256" key="1">
    <source>
        <dbReference type="ARBA" id="ARBA00006271"/>
    </source>
</evidence>
<dbReference type="Gene3D" id="6.10.140.430">
    <property type="match status" value="1"/>
</dbReference>
<evidence type="ECO:0000256" key="8">
    <source>
        <dbReference type="ARBA" id="ARBA00024647"/>
    </source>
</evidence>
<dbReference type="FunFam" id="1.10.1420.10:FF:000001">
    <property type="entry name" value="DNA mismatch repair protein MutS"/>
    <property type="match status" value="1"/>
</dbReference>
<comment type="similarity">
    <text evidence="1 9 10">Belongs to the DNA mismatch repair MutS family.</text>
</comment>
<dbReference type="CDD" id="cd03284">
    <property type="entry name" value="ABC_MutS1"/>
    <property type="match status" value="1"/>
</dbReference>
<dbReference type="InterPro" id="IPR005748">
    <property type="entry name" value="DNA_mismatch_repair_MutS"/>
</dbReference>
<dbReference type="SUPFAM" id="SSF53150">
    <property type="entry name" value="DNA repair protein MutS, domain II"/>
    <property type="match status" value="1"/>
</dbReference>
<dbReference type="InterPro" id="IPR036678">
    <property type="entry name" value="MutS_con_dom_sf"/>
</dbReference>
<dbReference type="PIRSF" id="PIRSF037677">
    <property type="entry name" value="DNA_mis_repair_Msh6"/>
    <property type="match status" value="1"/>
</dbReference>
<dbReference type="InterPro" id="IPR007860">
    <property type="entry name" value="DNA_mmatch_repair_MutS_con_dom"/>
</dbReference>
<evidence type="ECO:0000313" key="12">
    <source>
        <dbReference type="EMBL" id="RZS81741.1"/>
    </source>
</evidence>
<dbReference type="SMART" id="SM00534">
    <property type="entry name" value="MUTSac"/>
    <property type="match status" value="1"/>
</dbReference>
<evidence type="ECO:0000256" key="9">
    <source>
        <dbReference type="HAMAP-Rule" id="MF_00096"/>
    </source>
</evidence>
<proteinExistence type="inferred from homology"/>
<reference evidence="12 13" key="1">
    <citation type="submission" date="2019-02" db="EMBL/GenBank/DDBJ databases">
        <title>Genomic Encyclopedia of Type Strains, Phase IV (KMG-IV): sequencing the most valuable type-strain genomes for metagenomic binning, comparative biology and taxonomic classification.</title>
        <authorList>
            <person name="Goeker M."/>
        </authorList>
    </citation>
    <scope>NUCLEOTIDE SEQUENCE [LARGE SCALE GENOMIC DNA]</scope>
    <source>
        <strain evidence="12 13">K24</strain>
    </source>
</reference>
<dbReference type="Pfam" id="PF05190">
    <property type="entry name" value="MutS_IV"/>
    <property type="match status" value="1"/>
</dbReference>
<protein>
    <recommendedName>
        <fullName evidence="2 9">DNA mismatch repair protein MutS</fullName>
    </recommendedName>
</protein>
<evidence type="ECO:0000259" key="11">
    <source>
        <dbReference type="PROSITE" id="PS00486"/>
    </source>
</evidence>
<dbReference type="AlphaFoldDB" id="A0A4Q7NF17"/>
<dbReference type="NCBIfam" id="NF003810">
    <property type="entry name" value="PRK05399.1"/>
    <property type="match status" value="1"/>
</dbReference>
<dbReference type="InterPro" id="IPR000432">
    <property type="entry name" value="DNA_mismatch_repair_MutS_C"/>
</dbReference>
<dbReference type="PANTHER" id="PTHR11361:SF34">
    <property type="entry name" value="DNA MISMATCH REPAIR PROTEIN MSH1, MITOCHONDRIAL"/>
    <property type="match status" value="1"/>
</dbReference>
<dbReference type="GO" id="GO:0030983">
    <property type="term" value="F:mismatched DNA binding"/>
    <property type="evidence" value="ECO:0007669"/>
    <property type="project" value="InterPro"/>
</dbReference>
<dbReference type="PROSITE" id="PS00486">
    <property type="entry name" value="DNA_MISMATCH_REPAIR_2"/>
    <property type="match status" value="1"/>
</dbReference>
<keyword evidence="5 9" id="KW-0067">ATP-binding</keyword>
<dbReference type="GO" id="GO:0003684">
    <property type="term" value="F:damaged DNA binding"/>
    <property type="evidence" value="ECO:0007669"/>
    <property type="project" value="UniProtKB-UniRule"/>
</dbReference>
<dbReference type="SUPFAM" id="SSF52540">
    <property type="entry name" value="P-loop containing nucleoside triphosphate hydrolases"/>
    <property type="match status" value="1"/>
</dbReference>
<dbReference type="InterPro" id="IPR007861">
    <property type="entry name" value="DNA_mismatch_repair_MutS_clamp"/>
</dbReference>
<dbReference type="GO" id="GO:0005829">
    <property type="term" value="C:cytosol"/>
    <property type="evidence" value="ECO:0007669"/>
    <property type="project" value="TreeGrafter"/>
</dbReference>
<dbReference type="EMBL" id="SGXC01000002">
    <property type="protein sequence ID" value="RZS81741.1"/>
    <property type="molecule type" value="Genomic_DNA"/>
</dbReference>
<comment type="caution">
    <text evidence="12">The sequence shown here is derived from an EMBL/GenBank/DDBJ whole genome shotgun (WGS) entry which is preliminary data.</text>
</comment>
<evidence type="ECO:0000256" key="7">
    <source>
        <dbReference type="ARBA" id="ARBA00023204"/>
    </source>
</evidence>
<organism evidence="12 13">
    <name type="scientific">Pigmentiphaga kullae</name>
    <dbReference type="NCBI Taxonomy" id="151784"/>
    <lineage>
        <taxon>Bacteria</taxon>
        <taxon>Pseudomonadati</taxon>
        <taxon>Pseudomonadota</taxon>
        <taxon>Betaproteobacteria</taxon>
        <taxon>Burkholderiales</taxon>
        <taxon>Alcaligenaceae</taxon>
        <taxon>Pigmentiphaga</taxon>
    </lineage>
</organism>
<dbReference type="PANTHER" id="PTHR11361">
    <property type="entry name" value="DNA MISMATCH REPAIR PROTEIN MUTS FAMILY MEMBER"/>
    <property type="match status" value="1"/>
</dbReference>
<dbReference type="HAMAP" id="MF_00096">
    <property type="entry name" value="MutS"/>
    <property type="match status" value="1"/>
</dbReference>
<dbReference type="Gene3D" id="1.10.1420.10">
    <property type="match status" value="2"/>
</dbReference>
<dbReference type="NCBIfam" id="TIGR01070">
    <property type="entry name" value="mutS1"/>
    <property type="match status" value="1"/>
</dbReference>
<keyword evidence="6 9" id="KW-0238">DNA-binding</keyword>
<evidence type="ECO:0000256" key="3">
    <source>
        <dbReference type="ARBA" id="ARBA00022741"/>
    </source>
</evidence>
<dbReference type="FunFam" id="3.40.1170.10:FF:000001">
    <property type="entry name" value="DNA mismatch repair protein MutS"/>
    <property type="match status" value="1"/>
</dbReference>
<evidence type="ECO:0000256" key="2">
    <source>
        <dbReference type="ARBA" id="ARBA00021982"/>
    </source>
</evidence>
<dbReference type="InterPro" id="IPR007695">
    <property type="entry name" value="DNA_mismatch_repair_MutS-lik_N"/>
</dbReference>
<dbReference type="SMART" id="SM00533">
    <property type="entry name" value="MUTSd"/>
    <property type="match status" value="1"/>
</dbReference>
<feature type="domain" description="DNA mismatch repair proteins mutS family" evidence="11">
    <location>
        <begin position="698"/>
        <end position="714"/>
    </location>
</feature>
<dbReference type="Pfam" id="PF01624">
    <property type="entry name" value="MutS_I"/>
    <property type="match status" value="1"/>
</dbReference>
<comment type="function">
    <text evidence="8 9">This protein is involved in the repair of mismatches in DNA. It is possible that it carries out the mismatch recognition step. This protein has a weak ATPase activity.</text>
</comment>
<dbReference type="InterPro" id="IPR017261">
    <property type="entry name" value="DNA_mismatch_repair_MutS/MSH"/>
</dbReference>
<dbReference type="SUPFAM" id="SSF48334">
    <property type="entry name" value="DNA repair protein MutS, domain III"/>
    <property type="match status" value="1"/>
</dbReference>
<dbReference type="Gene3D" id="3.40.1170.10">
    <property type="entry name" value="DNA repair protein MutS, domain I"/>
    <property type="match status" value="1"/>
</dbReference>
<dbReference type="GO" id="GO:0140664">
    <property type="term" value="F:ATP-dependent DNA damage sensor activity"/>
    <property type="evidence" value="ECO:0007669"/>
    <property type="project" value="InterPro"/>
</dbReference>
<dbReference type="Proteomes" id="UP000292445">
    <property type="component" value="Unassembled WGS sequence"/>
</dbReference>
<dbReference type="RefSeq" id="WP_423213234.1">
    <property type="nucleotide sequence ID" value="NZ_SGXC01000002.1"/>
</dbReference>
<dbReference type="InterPro" id="IPR036187">
    <property type="entry name" value="DNA_mismatch_repair_MutS_sf"/>
</dbReference>
<dbReference type="Gene3D" id="3.40.50.300">
    <property type="entry name" value="P-loop containing nucleotide triphosphate hydrolases"/>
    <property type="match status" value="1"/>
</dbReference>
<dbReference type="GO" id="GO:0005524">
    <property type="term" value="F:ATP binding"/>
    <property type="evidence" value="ECO:0007669"/>
    <property type="project" value="UniProtKB-UniRule"/>
</dbReference>
<dbReference type="Pfam" id="PF05188">
    <property type="entry name" value="MutS_II"/>
    <property type="match status" value="1"/>
</dbReference>
<dbReference type="InterPro" id="IPR045076">
    <property type="entry name" value="MutS"/>
</dbReference>
<evidence type="ECO:0000256" key="6">
    <source>
        <dbReference type="ARBA" id="ARBA00023125"/>
    </source>
</evidence>
<evidence type="ECO:0000256" key="5">
    <source>
        <dbReference type="ARBA" id="ARBA00022840"/>
    </source>
</evidence>
<gene>
    <name evidence="9" type="primary">mutS</name>
    <name evidence="12" type="ORF">EV675_4369</name>
</gene>
<dbReference type="InterPro" id="IPR007696">
    <property type="entry name" value="DNA_mismatch_repair_MutS_core"/>
</dbReference>
<feature type="binding site" evidence="9">
    <location>
        <begin position="624"/>
        <end position="631"/>
    </location>
    <ligand>
        <name>ATP</name>
        <dbReference type="ChEBI" id="CHEBI:30616"/>
    </ligand>
</feature>
<sequence length="874" mass="96057">MKESDTSAHTPMMQQYLRLKAEAGPLLLFYRMGDFYELFYDDAEKASRLLNLTLTTRGASNGVPIRMAGVPFHAVEQYLGRLVKLGESVAICEQIGDPAASKGPVERRIVRIVTPGTLTDEALLPAKADRAIAAVQPGNGKTGRVGIAWLNLASGEFRLTECAPALLASELHRISPAEVILAEGQPLPVDFSAPISPVPVWHFETSGARQQLLNHFGTDSLAGFDVEDMPEAICAAGALLRYVSNTQSQALAHVQQLTADRASQYVLLDPVTRRNLELTETLRGEESPTLFSVLDHCQTPMGSRLLRRWLHHPLRDNEPAAARLRAIETLLDGGDPRLLQDALAPLPDVERISARVALRSVRPRELASLRDALALLPGLHAMVLRLAGEGSMLSADTQARLPELAAQLAPDPAIAELLTRAVAAEPGVNVRDGGVLAAGFDPELDELRALESHSGDFLVQLEKRERERTGIANLRVEFNRVHGFFIEVTRGQTDKVPDDYRRRQTLKNAERYITPELKTWEDKILSAQDRALAREKWLYEQLLDTLAPHVRALTRTAAALAEIDVLAALAFHARTNDWVAPELLDTAEIQIEQGRHPVVERVIERFTPNDCRLAQTRRMLLITGPNMGGKSTYMRQTALIVLLARIGSFVPARAARIGRIDRVFTRIGAADDLAGGRSTFMMEMIEAAAILSSSTSDSLVLMDEIGRGTSTYDGLALAWAIAFQLVSQNRALTLFATHYFELTRLPSVRPEVANVHLAAAESHKGIVFLHEVREGPASRSYGIQVAQRAGIPAAVVRMARRELEKLETQGAQVPQMALFAPPQDEAAEAQELEQARDHALEAVRDALDGIDPDRLSPREALDELYRLKSLALPQ</sequence>
<keyword evidence="4 9" id="KW-0227">DNA damage</keyword>
<keyword evidence="13" id="KW-1185">Reference proteome</keyword>
<evidence type="ECO:0000313" key="13">
    <source>
        <dbReference type="Proteomes" id="UP000292445"/>
    </source>
</evidence>
<name>A0A4Q7NF17_9BURK</name>
<dbReference type="Pfam" id="PF00488">
    <property type="entry name" value="MutS_V"/>
    <property type="match status" value="1"/>
</dbReference>
<dbReference type="Pfam" id="PF05192">
    <property type="entry name" value="MutS_III"/>
    <property type="match status" value="1"/>
</dbReference>